<evidence type="ECO:0000259" key="3">
    <source>
        <dbReference type="Pfam" id="PF08291"/>
    </source>
</evidence>
<dbReference type="EMBL" id="CP019962">
    <property type="protein sequence ID" value="ARD64345.1"/>
    <property type="molecule type" value="Genomic_DNA"/>
</dbReference>
<evidence type="ECO:0000313" key="5">
    <source>
        <dbReference type="EMBL" id="MDE1470610.1"/>
    </source>
</evidence>
<gene>
    <name evidence="4" type="ORF">B2M23_01720</name>
    <name evidence="5" type="ORF">PTZ04_10110</name>
</gene>
<name>A0AAC9W0Z9_EUBLI</name>
<reference evidence="4" key="3">
    <citation type="submission" date="2017-02" db="EMBL/GenBank/DDBJ databases">
        <title>Integrative analysis reveals regulation of autotrophic growth of syngas fermenting bacteria at the translational level.</title>
        <authorList>
            <person name="Song Y."/>
            <person name="Shin J."/>
            <person name="Jeong Y."/>
            <person name="Jin S."/>
            <person name="Kim D.R."/>
            <person name="Kim S.C."/>
            <person name="Cho S."/>
            <person name="Cho B.-K."/>
        </authorList>
    </citation>
    <scope>NUCLEOTIDE SEQUENCE</scope>
    <source>
        <strain evidence="4">ATCC 8486</strain>
    </source>
</reference>
<dbReference type="SUPFAM" id="SSF55166">
    <property type="entry name" value="Hedgehog/DD-peptidase"/>
    <property type="match status" value="1"/>
</dbReference>
<dbReference type="Pfam" id="PF08291">
    <property type="entry name" value="Peptidase_M15_3"/>
    <property type="match status" value="1"/>
</dbReference>
<dbReference type="InterPro" id="IPR009045">
    <property type="entry name" value="Zn_M74/Hedgehog-like"/>
</dbReference>
<keyword evidence="2" id="KW-1133">Transmembrane helix</keyword>
<dbReference type="Proteomes" id="UP001215087">
    <property type="component" value="Unassembled WGS sequence"/>
</dbReference>
<feature type="compositionally biased region" description="Pro residues" evidence="1">
    <location>
        <begin position="56"/>
        <end position="70"/>
    </location>
</feature>
<evidence type="ECO:0000313" key="7">
    <source>
        <dbReference type="Proteomes" id="UP001215087"/>
    </source>
</evidence>
<keyword evidence="7" id="KW-1185">Reference proteome</keyword>
<keyword evidence="5" id="KW-0121">Carboxypeptidase</keyword>
<proteinExistence type="predicted"/>
<dbReference type="GO" id="GO:0004180">
    <property type="term" value="F:carboxypeptidase activity"/>
    <property type="evidence" value="ECO:0007669"/>
    <property type="project" value="UniProtKB-KW"/>
</dbReference>
<dbReference type="EMBL" id="JAQSVD010000004">
    <property type="protein sequence ID" value="MDE1470610.1"/>
    <property type="molecule type" value="Genomic_DNA"/>
</dbReference>
<evidence type="ECO:0000313" key="4">
    <source>
        <dbReference type="EMBL" id="ARD64345.1"/>
    </source>
</evidence>
<reference evidence="6" key="2">
    <citation type="journal article" date="2017" name="Sci. Rep.">
        <title>Determination of the Genome and Primary Transcriptome of Syngas Fermenting Eubacterium limosum ATCC 8486.</title>
        <authorList>
            <person name="Song Y."/>
            <person name="Shin J."/>
            <person name="Jeong Y."/>
            <person name="Jin S."/>
            <person name="Lee J.K."/>
            <person name="Kim D.R."/>
            <person name="Kim S.C."/>
            <person name="Cho S."/>
            <person name="Cho B.K."/>
        </authorList>
    </citation>
    <scope>NUCLEOTIDE SEQUENCE [LARGE SCALE GENOMIC DNA]</scope>
    <source>
        <strain evidence="6">ATCC 8486</strain>
    </source>
</reference>
<organism evidence="4 6">
    <name type="scientific">Eubacterium limosum</name>
    <dbReference type="NCBI Taxonomy" id="1736"/>
    <lineage>
        <taxon>Bacteria</taxon>
        <taxon>Bacillati</taxon>
        <taxon>Bacillota</taxon>
        <taxon>Clostridia</taxon>
        <taxon>Eubacteriales</taxon>
        <taxon>Eubacteriaceae</taxon>
        <taxon>Eubacterium</taxon>
    </lineage>
</organism>
<dbReference type="KEGG" id="elim:B2M23_01720"/>
<feature type="transmembrane region" description="Helical" evidence="2">
    <location>
        <begin position="7"/>
        <end position="25"/>
    </location>
</feature>
<dbReference type="RefSeq" id="WP_052237080.1">
    <property type="nucleotide sequence ID" value="NZ_CP019962.1"/>
</dbReference>
<keyword evidence="5" id="KW-0378">Hydrolase</keyword>
<accession>A0AAC9W0Z9</accession>
<evidence type="ECO:0000313" key="6">
    <source>
        <dbReference type="Proteomes" id="UP000192391"/>
    </source>
</evidence>
<feature type="domain" description="Peptidase M15A C-terminal" evidence="3">
    <location>
        <begin position="93"/>
        <end position="183"/>
    </location>
</feature>
<dbReference type="InterPro" id="IPR013230">
    <property type="entry name" value="Peptidase_M15A_C"/>
</dbReference>
<dbReference type="AlphaFoldDB" id="A0AAC9W0Z9"/>
<reference evidence="4" key="1">
    <citation type="journal article" date="2015" name="Genome Announc.">
        <title>Draft Genome Sequence of Chemolithoautotrophic Acetogenic Butanol-Producing Eubacterium limosum ATCC 8486.</title>
        <authorList>
            <person name="Song Y."/>
            <person name="Cho B.K."/>
        </authorList>
    </citation>
    <scope>NUCLEOTIDE SEQUENCE</scope>
    <source>
        <strain evidence="4">ATCC 8486</strain>
    </source>
</reference>
<feature type="region of interest" description="Disordered" evidence="1">
    <location>
        <begin position="31"/>
        <end position="80"/>
    </location>
</feature>
<protein>
    <submittedName>
        <fullName evidence="5">D-Ala-D-Ala carboxypeptidase family metallohydrolase</fullName>
    </submittedName>
    <submittedName>
        <fullName evidence="4">Peptidase M15</fullName>
    </submittedName>
</protein>
<dbReference type="Gene3D" id="3.30.1380.10">
    <property type="match status" value="1"/>
</dbReference>
<evidence type="ECO:0000256" key="2">
    <source>
        <dbReference type="SAM" id="Phobius"/>
    </source>
</evidence>
<reference evidence="5 7" key="4">
    <citation type="submission" date="2023-02" db="EMBL/GenBank/DDBJ databases">
        <title>Comparative genome analysis of Eubacterium limosum species.</title>
        <authorList>
            <person name="Bak J.E."/>
        </authorList>
    </citation>
    <scope>NUCLEOTIDE SEQUENCE [LARGE SCALE GENOMIC DNA]</scope>
    <source>
        <strain evidence="5 7">KGMB01548</strain>
    </source>
</reference>
<dbReference type="Proteomes" id="UP000192391">
    <property type="component" value="Chromosome"/>
</dbReference>
<keyword evidence="2" id="KW-0472">Membrane</keyword>
<sequence length="203" mass="22241">MKSVHKGIFILLIAMVVIVTSGVFFKSFQTGSEASVPQPSPPAPQQERAPETSVPEPEPPLPPEPEPPPDGAVIDHPLPEDPILTNGPWASAHFLMDEYACDCAGYCDGWPAAMDPELLEKVETLRCYFDQPIIITSGVRCERRNAEVGGIPNSWHLSGHAADLYCPGVPYDEVARAARELGLGVIEYPDQQFDHVEIWSQKV</sequence>
<keyword evidence="2" id="KW-0812">Transmembrane</keyword>
<keyword evidence="5" id="KW-0645">Protease</keyword>
<evidence type="ECO:0000256" key="1">
    <source>
        <dbReference type="SAM" id="MobiDB-lite"/>
    </source>
</evidence>